<dbReference type="GeneID" id="41599669"/>
<dbReference type="OrthoDB" id="385317at2157"/>
<dbReference type="PATRIC" id="fig|1582439.9.peg.513"/>
<protein>
    <submittedName>
        <fullName evidence="2">Uncharacterized protein</fullName>
    </submittedName>
</protein>
<evidence type="ECO:0000256" key="1">
    <source>
        <dbReference type="SAM" id="Phobius"/>
    </source>
</evidence>
<keyword evidence="3" id="KW-1185">Reference proteome</keyword>
<gene>
    <name evidence="2" type="ORF">NPIRD3C_0509</name>
</gene>
<evidence type="ECO:0000313" key="3">
    <source>
        <dbReference type="Proteomes" id="UP000032027"/>
    </source>
</evidence>
<reference evidence="2 3" key="2">
    <citation type="journal article" date="2016" name="ISME J.">
        <title>Physiological and genomic characterization of two novel marine thaumarchaeal strains indicates niche differentiation.</title>
        <authorList>
            <person name="Bayer B."/>
            <person name="Vojvoda J."/>
            <person name="Offre P."/>
            <person name="Alves R.J."/>
            <person name="Elisabeth N.H."/>
            <person name="Garcia J.A."/>
            <person name="Volland J.M."/>
            <person name="Srivastava A."/>
            <person name="Schleper C."/>
            <person name="Herndl G.J."/>
        </authorList>
    </citation>
    <scope>NUCLEOTIDE SEQUENCE [LARGE SCALE GENOMIC DNA]</scope>
    <source>
        <strain evidence="2 3">D3C</strain>
    </source>
</reference>
<dbReference type="KEGG" id="nid:NPIRD3C_0509"/>
<feature type="transmembrane region" description="Helical" evidence="1">
    <location>
        <begin position="134"/>
        <end position="152"/>
    </location>
</feature>
<accession>A0A0C5BPT8</accession>
<dbReference type="STRING" id="1582439.NPIRD3C_0509"/>
<name>A0A0C5BPT8_9ARCH</name>
<keyword evidence="1" id="KW-0812">Transmembrane</keyword>
<keyword evidence="1" id="KW-1133">Transmembrane helix</keyword>
<proteinExistence type="predicted"/>
<organism evidence="2 3">
    <name type="scientific">Nitrosopumilus piranensis</name>
    <dbReference type="NCBI Taxonomy" id="1582439"/>
    <lineage>
        <taxon>Archaea</taxon>
        <taxon>Nitrososphaerota</taxon>
        <taxon>Nitrososphaeria</taxon>
        <taxon>Nitrosopumilales</taxon>
        <taxon>Nitrosopumilaceae</taxon>
        <taxon>Nitrosopumilus</taxon>
    </lineage>
</organism>
<dbReference type="HOGENOM" id="CLU_1673906_0_0_2"/>
<dbReference type="RefSeq" id="WP_148702691.1">
    <property type="nucleotide sequence ID" value="NZ_CP010868.1"/>
</dbReference>
<dbReference type="EMBL" id="CP010868">
    <property type="protein sequence ID" value="AJM91723.1"/>
    <property type="molecule type" value="Genomic_DNA"/>
</dbReference>
<dbReference type="Proteomes" id="UP000032027">
    <property type="component" value="Chromosome"/>
</dbReference>
<keyword evidence="1" id="KW-0472">Membrane</keyword>
<reference evidence="2 3" key="3">
    <citation type="journal article" date="2019" name="Int. J. Syst. Evol. Microbiol.">
        <title>Nitrosopumilus adriaticus sp. nov. and Nitrosopumilus piranensis sp. nov., two ammonia-oxidizing archaea from the Adriatic Sea and members of the class Nitrososphaeria.</title>
        <authorList>
            <person name="Bayer B."/>
            <person name="Vojvoda J."/>
            <person name="Reinthaler T."/>
            <person name="Reyes C."/>
            <person name="Pinto M."/>
            <person name="Herndl G.J."/>
        </authorList>
    </citation>
    <scope>NUCLEOTIDE SEQUENCE [LARGE SCALE GENOMIC DNA]</scope>
    <source>
        <strain evidence="2 3">D3C</strain>
    </source>
</reference>
<dbReference type="AlphaFoldDB" id="A0A0C5BPT8"/>
<sequence>MSEDIANKSDKHHCRCFRINPSDIEICKTRLEEWGFELQPGGEEDHGQVFGLRRKLMELLQIHFKVMPNGIIESELEPPPEYPGAHLNQKHSYPPHDGIPILLDKIGIGYSIIPPIPDTCNLPKIIKPDGPLKWWEMLLIGVAAVGIGYLILQIFKK</sequence>
<evidence type="ECO:0000313" key="2">
    <source>
        <dbReference type="EMBL" id="AJM91723.1"/>
    </source>
</evidence>
<reference evidence="3" key="1">
    <citation type="submission" date="2015-02" db="EMBL/GenBank/DDBJ databases">
        <title>Characterization of two novel Thaumarchaeota isolated from the Northern Adriatic Sea.</title>
        <authorList>
            <person name="Bayer B."/>
            <person name="Vojvoda J."/>
            <person name="Offre P."/>
            <person name="Srivastava A."/>
            <person name="Elisabeth N."/>
            <person name="Garcia J.A.L."/>
            <person name="Schleper C."/>
            <person name="Herndl G.J."/>
        </authorList>
    </citation>
    <scope>NUCLEOTIDE SEQUENCE [LARGE SCALE GENOMIC DNA]</scope>
    <source>
        <strain evidence="3">D3C</strain>
    </source>
</reference>